<accession>A0A9W9PD49</accession>
<name>A0A9W9PD49_PENCI</name>
<evidence type="ECO:0000313" key="3">
    <source>
        <dbReference type="Proteomes" id="UP001147733"/>
    </source>
</evidence>
<dbReference type="EMBL" id="JAPQKT010000002">
    <property type="protein sequence ID" value="KAJ5241093.1"/>
    <property type="molecule type" value="Genomic_DNA"/>
</dbReference>
<evidence type="ECO:0000313" key="2">
    <source>
        <dbReference type="EMBL" id="KAJ5241093.1"/>
    </source>
</evidence>
<comment type="caution">
    <text evidence="2">The sequence shown here is derived from an EMBL/GenBank/DDBJ whole genome shotgun (WGS) entry which is preliminary data.</text>
</comment>
<reference evidence="2" key="1">
    <citation type="submission" date="2022-11" db="EMBL/GenBank/DDBJ databases">
        <authorList>
            <person name="Petersen C."/>
        </authorList>
    </citation>
    <scope>NUCLEOTIDE SEQUENCE</scope>
    <source>
        <strain evidence="2">IBT 23319</strain>
    </source>
</reference>
<protein>
    <submittedName>
        <fullName evidence="2">Uncharacterized protein</fullName>
    </submittedName>
</protein>
<reference evidence="2" key="2">
    <citation type="journal article" date="2023" name="IMA Fungus">
        <title>Comparative genomic study of the Penicillium genus elucidates a diverse pangenome and 15 lateral gene transfer events.</title>
        <authorList>
            <person name="Petersen C."/>
            <person name="Sorensen T."/>
            <person name="Nielsen M.R."/>
            <person name="Sondergaard T.E."/>
            <person name="Sorensen J.L."/>
            <person name="Fitzpatrick D.A."/>
            <person name="Frisvad J.C."/>
            <person name="Nielsen K.L."/>
        </authorList>
    </citation>
    <scope>NUCLEOTIDE SEQUENCE</scope>
    <source>
        <strain evidence="2">IBT 23319</strain>
    </source>
</reference>
<proteinExistence type="predicted"/>
<feature type="compositionally biased region" description="Low complexity" evidence="1">
    <location>
        <begin position="10"/>
        <end position="22"/>
    </location>
</feature>
<keyword evidence="3" id="KW-1185">Reference proteome</keyword>
<organism evidence="2 3">
    <name type="scientific">Penicillium citrinum</name>
    <dbReference type="NCBI Taxonomy" id="5077"/>
    <lineage>
        <taxon>Eukaryota</taxon>
        <taxon>Fungi</taxon>
        <taxon>Dikarya</taxon>
        <taxon>Ascomycota</taxon>
        <taxon>Pezizomycotina</taxon>
        <taxon>Eurotiomycetes</taxon>
        <taxon>Eurotiomycetidae</taxon>
        <taxon>Eurotiales</taxon>
        <taxon>Aspergillaceae</taxon>
        <taxon>Penicillium</taxon>
    </lineage>
</organism>
<feature type="region of interest" description="Disordered" evidence="1">
    <location>
        <begin position="1"/>
        <end position="28"/>
    </location>
</feature>
<dbReference type="RefSeq" id="XP_056504098.1">
    <property type="nucleotide sequence ID" value="XM_056641604.1"/>
</dbReference>
<gene>
    <name evidence="2" type="ORF">N7469_002684</name>
</gene>
<dbReference type="Proteomes" id="UP001147733">
    <property type="component" value="Unassembled WGS sequence"/>
</dbReference>
<sequence length="117" mass="13159">MKCRADDPNATRAAKSGAAAESESSRESAHRLIRLINSRLTTFPRCWFQERGRICKSREIQYIVADYTRFFLNRPAFSSKDTLATSFNTDHQSQISTDPRLIATSKPVSFSEAEAAP</sequence>
<dbReference type="GeneID" id="81380771"/>
<evidence type="ECO:0000256" key="1">
    <source>
        <dbReference type="SAM" id="MobiDB-lite"/>
    </source>
</evidence>
<dbReference type="AlphaFoldDB" id="A0A9W9PD49"/>